<dbReference type="EMBL" id="FNZI01000006">
    <property type="protein sequence ID" value="SEJ63896.1"/>
    <property type="molecule type" value="Genomic_DNA"/>
</dbReference>
<evidence type="ECO:0000313" key="3">
    <source>
        <dbReference type="Proteomes" id="UP000183315"/>
    </source>
</evidence>
<accession>A0A1H7AG31</accession>
<dbReference type="AlphaFoldDB" id="A0A1H7AG31"/>
<dbReference type="RefSeq" id="WP_042215874.1">
    <property type="nucleotide sequence ID" value="NZ_BBLU01000014.1"/>
</dbReference>
<feature type="compositionally biased region" description="Basic and acidic residues" evidence="1">
    <location>
        <begin position="76"/>
        <end position="91"/>
    </location>
</feature>
<name>A0A1H7AG31_9MICO</name>
<gene>
    <name evidence="2" type="ORF">SAMN05421637_2518</name>
</gene>
<sequence length="91" mass="9493">MSAPEGYDFRTRTNGEVHIFHHGKLAKMLREGPAEEFLAAVKDGDAQLVMASAAGNDGQGGGVQGSASGPGTHLHGNGEAHGHQEFRRKSG</sequence>
<protein>
    <submittedName>
        <fullName evidence="2">Uncharacterized protein</fullName>
    </submittedName>
</protein>
<proteinExistence type="predicted"/>
<keyword evidence="3" id="KW-1185">Reference proteome</keyword>
<evidence type="ECO:0000256" key="1">
    <source>
        <dbReference type="SAM" id="MobiDB-lite"/>
    </source>
</evidence>
<evidence type="ECO:0000313" key="2">
    <source>
        <dbReference type="EMBL" id="SEJ63896.1"/>
    </source>
</evidence>
<organism evidence="2 3">
    <name type="scientific">Demequina mangrovi</name>
    <dbReference type="NCBI Taxonomy" id="1043493"/>
    <lineage>
        <taxon>Bacteria</taxon>
        <taxon>Bacillati</taxon>
        <taxon>Actinomycetota</taxon>
        <taxon>Actinomycetes</taxon>
        <taxon>Micrococcales</taxon>
        <taxon>Demequinaceae</taxon>
        <taxon>Demequina</taxon>
    </lineage>
</organism>
<reference evidence="3" key="1">
    <citation type="submission" date="2016-10" db="EMBL/GenBank/DDBJ databases">
        <authorList>
            <person name="Varghese N."/>
        </authorList>
    </citation>
    <scope>NUCLEOTIDE SEQUENCE [LARGE SCALE GENOMIC DNA]</scope>
    <source>
        <strain evidence="3">DSM 24868</strain>
    </source>
</reference>
<feature type="region of interest" description="Disordered" evidence="1">
    <location>
        <begin position="52"/>
        <end position="91"/>
    </location>
</feature>
<dbReference type="OrthoDB" id="7869604at2"/>
<dbReference type="Proteomes" id="UP000183315">
    <property type="component" value="Unassembled WGS sequence"/>
</dbReference>